<evidence type="ECO:0000313" key="2">
    <source>
        <dbReference type="EMBL" id="AYO30564.1"/>
    </source>
</evidence>
<evidence type="ECO:0000256" key="1">
    <source>
        <dbReference type="SAM" id="Phobius"/>
    </source>
</evidence>
<dbReference type="KEGG" id="bacg:D2962_07985"/>
<dbReference type="InterPro" id="IPR046720">
    <property type="entry name" value="DUF6612"/>
</dbReference>
<accession>A0A3G2R4W7</accession>
<feature type="transmembrane region" description="Helical" evidence="1">
    <location>
        <begin position="6"/>
        <end position="27"/>
    </location>
</feature>
<gene>
    <name evidence="2" type="ORF">D2962_07985</name>
</gene>
<reference evidence="2 3" key="1">
    <citation type="submission" date="2018-10" db="EMBL/GenBank/DDBJ databases">
        <authorList>
            <person name="Zhang X."/>
        </authorList>
    </citation>
    <scope>NUCLEOTIDE SEQUENCE [LARGE SCALE GENOMIC DNA]</scope>
    <source>
        <strain evidence="2 3">SK-G1</strain>
    </source>
</reference>
<proteinExistence type="predicted"/>
<dbReference type="PROSITE" id="PS51257">
    <property type="entry name" value="PROKAR_LIPOPROTEIN"/>
    <property type="match status" value="1"/>
</dbReference>
<dbReference type="Proteomes" id="UP000280960">
    <property type="component" value="Chromosome"/>
</dbReference>
<dbReference type="Gene3D" id="2.50.20.20">
    <property type="match status" value="1"/>
</dbReference>
<organism evidence="2 3">
    <name type="scientific">Biomaibacter acetigenes</name>
    <dbReference type="NCBI Taxonomy" id="2316383"/>
    <lineage>
        <taxon>Bacteria</taxon>
        <taxon>Bacillati</taxon>
        <taxon>Bacillota</taxon>
        <taxon>Clostridia</taxon>
        <taxon>Thermosediminibacterales</taxon>
        <taxon>Tepidanaerobacteraceae</taxon>
        <taxon>Biomaibacter</taxon>
    </lineage>
</organism>
<keyword evidence="3" id="KW-1185">Reference proteome</keyword>
<evidence type="ECO:0000313" key="3">
    <source>
        <dbReference type="Proteomes" id="UP000280960"/>
    </source>
</evidence>
<keyword evidence="1" id="KW-1133">Transmembrane helix</keyword>
<dbReference type="EMBL" id="CP033169">
    <property type="protein sequence ID" value="AYO30564.1"/>
    <property type="molecule type" value="Genomic_DNA"/>
</dbReference>
<keyword evidence="1" id="KW-0472">Membrane</keyword>
<keyword evidence="1" id="KW-0812">Transmembrane</keyword>
<dbReference type="AlphaFoldDB" id="A0A3G2R4W7"/>
<protein>
    <recommendedName>
        <fullName evidence="4">LppX_LprAFG lipoprotein</fullName>
    </recommendedName>
</protein>
<dbReference type="InterPro" id="IPR029046">
    <property type="entry name" value="LolA/LolB/LppX"/>
</dbReference>
<dbReference type="SUPFAM" id="SSF89392">
    <property type="entry name" value="Prokaryotic lipoproteins and lipoprotein localization factors"/>
    <property type="match status" value="1"/>
</dbReference>
<sequence>MNRNCLVNINFLLFSLILLSIFISGCFDSFKNLSPKEAVIKANEKLKQTSGYRMKMDTTLKIKDIKQSVTFMGEVKNPGITHLTGNLMGMELEIYQKDTTFFIKNPLTQKWSKSQDMGLPDMNNIINTSGETFNNLADLIVEAEYLPDEKINNIDYKVVKYIPDKDKVKKIIEKSSSKNIKDVEYTFKVWIGKKDFLIHKMNINIDLFIADTGKQSVTMMIDLYDFNGKDIDIKIPPEVSSLFN</sequence>
<dbReference type="Pfam" id="PF20316">
    <property type="entry name" value="DUF6612"/>
    <property type="match status" value="1"/>
</dbReference>
<evidence type="ECO:0008006" key="4">
    <source>
        <dbReference type="Google" id="ProtNLM"/>
    </source>
</evidence>
<dbReference type="RefSeq" id="WP_122014662.1">
    <property type="nucleotide sequence ID" value="NZ_CP033169.1"/>
</dbReference>
<name>A0A3G2R4W7_9FIRM</name>